<proteinExistence type="predicted"/>
<protein>
    <submittedName>
        <fullName evidence="1">Uncharacterized protein</fullName>
    </submittedName>
</protein>
<name>A0A6V7LJ62_9HYME</name>
<sequence length="127" mass="14319">MDMVMISFGNKKGQSPSEELPPYLDVKLSTMLLARLAEDKPIWQSIAQCNPAQLCCRVCALNISCNWSVVECAGLLAPKTQIVKMTLGRWKEKETKYENHVENLSIHITLSTSCELDQFIGIAIYRQ</sequence>
<organism evidence="1">
    <name type="scientific">Bracon brevicornis</name>
    <dbReference type="NCBI Taxonomy" id="1563983"/>
    <lineage>
        <taxon>Eukaryota</taxon>
        <taxon>Metazoa</taxon>
        <taxon>Ecdysozoa</taxon>
        <taxon>Arthropoda</taxon>
        <taxon>Hexapoda</taxon>
        <taxon>Insecta</taxon>
        <taxon>Pterygota</taxon>
        <taxon>Neoptera</taxon>
        <taxon>Endopterygota</taxon>
        <taxon>Hymenoptera</taxon>
        <taxon>Apocrita</taxon>
        <taxon>Ichneumonoidea</taxon>
        <taxon>Braconidae</taxon>
        <taxon>Braconinae</taxon>
        <taxon>Bracon</taxon>
    </lineage>
</organism>
<dbReference type="EMBL" id="CADCXW020000343">
    <property type="protein sequence ID" value="CAD1574877.1"/>
    <property type="molecule type" value="Genomic_DNA"/>
</dbReference>
<reference evidence="1" key="1">
    <citation type="submission" date="2020-07" db="EMBL/GenBank/DDBJ databases">
        <authorList>
            <person name="Ferguson B K."/>
        </authorList>
    </citation>
    <scope>NUCLEOTIDE SEQUENCE</scope>
    <source>
        <strain evidence="1">L06</strain>
    </source>
</reference>
<evidence type="ECO:0000313" key="1">
    <source>
        <dbReference type="EMBL" id="CAD1574877.1"/>
    </source>
</evidence>
<dbReference type="AlphaFoldDB" id="A0A6V7LJ62"/>
<accession>A0A6V7LJ62</accession>
<gene>
    <name evidence="1" type="ORF">BBRV_LOCUS104884</name>
</gene>